<evidence type="ECO:0000256" key="1">
    <source>
        <dbReference type="SAM" id="MobiDB-lite"/>
    </source>
</evidence>
<reference evidence="2" key="2">
    <citation type="journal article" date="2015" name="Fish Shellfish Immunol.">
        <title>Early steps in the European eel (Anguilla anguilla)-Vibrio vulnificus interaction in the gills: Role of the RtxA13 toxin.</title>
        <authorList>
            <person name="Callol A."/>
            <person name="Pajuelo D."/>
            <person name="Ebbesson L."/>
            <person name="Teles M."/>
            <person name="MacKenzie S."/>
            <person name="Amaro C."/>
        </authorList>
    </citation>
    <scope>NUCLEOTIDE SEQUENCE</scope>
</reference>
<name>A0A0E9QNJ9_ANGAN</name>
<accession>A0A0E9QNJ9</accession>
<protein>
    <submittedName>
        <fullName evidence="2">Uncharacterized protein</fullName>
    </submittedName>
</protein>
<sequence>MKIRRWEGWQKTLLLSSVVSDTMKRLLQPKLSKLEYLNEKIGQSRKIRRHGGADSAKTNQSNREGN</sequence>
<organism evidence="2">
    <name type="scientific">Anguilla anguilla</name>
    <name type="common">European freshwater eel</name>
    <name type="synonym">Muraena anguilla</name>
    <dbReference type="NCBI Taxonomy" id="7936"/>
    <lineage>
        <taxon>Eukaryota</taxon>
        <taxon>Metazoa</taxon>
        <taxon>Chordata</taxon>
        <taxon>Craniata</taxon>
        <taxon>Vertebrata</taxon>
        <taxon>Euteleostomi</taxon>
        <taxon>Actinopterygii</taxon>
        <taxon>Neopterygii</taxon>
        <taxon>Teleostei</taxon>
        <taxon>Anguilliformes</taxon>
        <taxon>Anguillidae</taxon>
        <taxon>Anguilla</taxon>
    </lineage>
</organism>
<proteinExistence type="predicted"/>
<dbReference type="EMBL" id="GBXM01090712">
    <property type="protein sequence ID" value="JAH17865.1"/>
    <property type="molecule type" value="Transcribed_RNA"/>
</dbReference>
<feature type="region of interest" description="Disordered" evidence="1">
    <location>
        <begin position="45"/>
        <end position="66"/>
    </location>
</feature>
<dbReference type="AlphaFoldDB" id="A0A0E9QNJ9"/>
<reference evidence="2" key="1">
    <citation type="submission" date="2014-11" db="EMBL/GenBank/DDBJ databases">
        <authorList>
            <person name="Amaro Gonzalez C."/>
        </authorList>
    </citation>
    <scope>NUCLEOTIDE SEQUENCE</scope>
</reference>
<evidence type="ECO:0000313" key="2">
    <source>
        <dbReference type="EMBL" id="JAH17865.1"/>
    </source>
</evidence>
<feature type="compositionally biased region" description="Polar residues" evidence="1">
    <location>
        <begin position="56"/>
        <end position="66"/>
    </location>
</feature>